<keyword evidence="2" id="KW-1185">Reference proteome</keyword>
<dbReference type="CDD" id="cd22187">
    <property type="entry name" value="asqI-like"/>
    <property type="match status" value="1"/>
</dbReference>
<dbReference type="AlphaFoldDB" id="A0A4D7B0E6"/>
<name>A0A4D7B0E6_9HYPH</name>
<evidence type="ECO:0000313" key="2">
    <source>
        <dbReference type="Proteomes" id="UP000298781"/>
    </source>
</evidence>
<sequence>MTSPNAAQDRAGLLRLASDPEDYRGLGIAPAEVAPFEDGLRIEDAKGTYEWWYFDAHLDDGTKLVVIFYTKPITEPKSRLAPVITINLDLADGRSIEKILHAAPDAFRASKDGCDVWIGDNHFAGDLHRYRITAEIGDVAVDIELVGEIRPWRPKSGHLYFGQPPREHLFAWLPSVPQGHATVTYRIGDAHYRTEGIGYHDHNWGDVPMTDLMHCWYWGRAKVGPYTVIAAYITAAEAYGYASQTVFMLARNGTVIADDDAKVVFTTDRVNADAVTGKPVADITRYEYRDKDERYLITFERAATILQAKFVDRLPLLKRIAARLIGFDGAYLRFTGKLTLQRFVADDLVEAVEEEALWELMYFGHARPPAV</sequence>
<evidence type="ECO:0000313" key="1">
    <source>
        <dbReference type="EMBL" id="QCI63490.1"/>
    </source>
</evidence>
<dbReference type="EMBL" id="CP039690">
    <property type="protein sequence ID" value="QCI63490.1"/>
    <property type="molecule type" value="Genomic_DNA"/>
</dbReference>
<dbReference type="RefSeq" id="WP_136958948.1">
    <property type="nucleotide sequence ID" value="NZ_CP039690.1"/>
</dbReference>
<dbReference type="KEGG" id="pstg:E8M01_04110"/>
<protein>
    <submittedName>
        <fullName evidence="1">Carotenoid 1,2-hydratase</fullName>
    </submittedName>
</protein>
<dbReference type="SUPFAM" id="SSF159245">
    <property type="entry name" value="AttH-like"/>
    <property type="match status" value="1"/>
</dbReference>
<accession>A0A4D7B0E6</accession>
<gene>
    <name evidence="1" type="ORF">E8M01_04110</name>
</gene>
<dbReference type="OrthoDB" id="5491608at2"/>
<proteinExistence type="predicted"/>
<dbReference type="Gene3D" id="2.40.370.10">
    <property type="entry name" value="AttH-like domain"/>
    <property type="match status" value="1"/>
</dbReference>
<dbReference type="InterPro" id="IPR023374">
    <property type="entry name" value="AttH-like_dom_sf"/>
</dbReference>
<dbReference type="Proteomes" id="UP000298781">
    <property type="component" value="Chromosome"/>
</dbReference>
<reference evidence="1 2" key="1">
    <citation type="submission" date="2019-04" db="EMBL/GenBank/DDBJ databases">
        <title>Phreatobacter aquaticus sp. nov.</title>
        <authorList>
            <person name="Choi A."/>
        </authorList>
    </citation>
    <scope>NUCLEOTIDE SEQUENCE [LARGE SCALE GENOMIC DNA]</scope>
    <source>
        <strain evidence="1 2">KCTC 52518</strain>
    </source>
</reference>
<organism evidence="1 2">
    <name type="scientific">Phreatobacter stygius</name>
    <dbReference type="NCBI Taxonomy" id="1940610"/>
    <lineage>
        <taxon>Bacteria</taxon>
        <taxon>Pseudomonadati</taxon>
        <taxon>Pseudomonadota</taxon>
        <taxon>Alphaproteobacteria</taxon>
        <taxon>Hyphomicrobiales</taxon>
        <taxon>Phreatobacteraceae</taxon>
        <taxon>Phreatobacter</taxon>
    </lineage>
</organism>